<name>A0A8S1RTB2_9CILI</name>
<evidence type="ECO:0000313" key="1">
    <source>
        <dbReference type="EMBL" id="CAD8129694.1"/>
    </source>
</evidence>
<organism evidence="1 2">
    <name type="scientific">Paramecium sonneborni</name>
    <dbReference type="NCBI Taxonomy" id="65129"/>
    <lineage>
        <taxon>Eukaryota</taxon>
        <taxon>Sar</taxon>
        <taxon>Alveolata</taxon>
        <taxon>Ciliophora</taxon>
        <taxon>Intramacronucleata</taxon>
        <taxon>Oligohymenophorea</taxon>
        <taxon>Peniculida</taxon>
        <taxon>Parameciidae</taxon>
        <taxon>Paramecium</taxon>
    </lineage>
</organism>
<dbReference type="AlphaFoldDB" id="A0A8S1RTB2"/>
<sequence length="73" mass="8728">MLYQNMVDKVNTQLDLFIITQIYFQVKFQLELLLRTLQYFTNSDKAKFISFLSNCQVPPQQEYQISLLDKLCN</sequence>
<keyword evidence="2" id="KW-1185">Reference proteome</keyword>
<evidence type="ECO:0000313" key="2">
    <source>
        <dbReference type="Proteomes" id="UP000692954"/>
    </source>
</evidence>
<comment type="caution">
    <text evidence="1">The sequence shown here is derived from an EMBL/GenBank/DDBJ whole genome shotgun (WGS) entry which is preliminary data.</text>
</comment>
<gene>
    <name evidence="1" type="ORF">PSON_ATCC_30995.1.T2380008</name>
</gene>
<dbReference type="Proteomes" id="UP000692954">
    <property type="component" value="Unassembled WGS sequence"/>
</dbReference>
<accession>A0A8S1RTB2</accession>
<dbReference type="EMBL" id="CAJJDN010000238">
    <property type="protein sequence ID" value="CAD8129694.1"/>
    <property type="molecule type" value="Genomic_DNA"/>
</dbReference>
<proteinExistence type="predicted"/>
<reference evidence="1" key="1">
    <citation type="submission" date="2021-01" db="EMBL/GenBank/DDBJ databases">
        <authorList>
            <consortium name="Genoscope - CEA"/>
            <person name="William W."/>
        </authorList>
    </citation>
    <scope>NUCLEOTIDE SEQUENCE</scope>
</reference>
<protein>
    <submittedName>
        <fullName evidence="1">Uncharacterized protein</fullName>
    </submittedName>
</protein>